<gene>
    <name evidence="1" type="ORF">SPIL2461_LOCUS3323</name>
</gene>
<evidence type="ECO:0000313" key="1">
    <source>
        <dbReference type="EMBL" id="CAE7228012.1"/>
    </source>
</evidence>
<dbReference type="SUPFAM" id="SSF53335">
    <property type="entry name" value="S-adenosyl-L-methionine-dependent methyltransferases"/>
    <property type="match status" value="1"/>
</dbReference>
<dbReference type="AlphaFoldDB" id="A0A812KF05"/>
<dbReference type="InterPro" id="IPR029063">
    <property type="entry name" value="SAM-dependent_MTases_sf"/>
</dbReference>
<comment type="caution">
    <text evidence="1">The sequence shown here is derived from an EMBL/GenBank/DDBJ whole genome shotgun (WGS) entry which is preliminary data.</text>
</comment>
<name>A0A812KF05_SYMPI</name>
<accession>A0A812KF05</accession>
<evidence type="ECO:0000313" key="2">
    <source>
        <dbReference type="Proteomes" id="UP000649617"/>
    </source>
</evidence>
<organism evidence="1 2">
    <name type="scientific">Symbiodinium pilosum</name>
    <name type="common">Dinoflagellate</name>
    <dbReference type="NCBI Taxonomy" id="2952"/>
    <lineage>
        <taxon>Eukaryota</taxon>
        <taxon>Sar</taxon>
        <taxon>Alveolata</taxon>
        <taxon>Dinophyceae</taxon>
        <taxon>Suessiales</taxon>
        <taxon>Symbiodiniaceae</taxon>
        <taxon>Symbiodinium</taxon>
    </lineage>
</organism>
<reference evidence="1" key="1">
    <citation type="submission" date="2021-02" db="EMBL/GenBank/DDBJ databases">
        <authorList>
            <person name="Dougan E. K."/>
            <person name="Rhodes N."/>
            <person name="Thang M."/>
            <person name="Chan C."/>
        </authorList>
    </citation>
    <scope>NUCLEOTIDE SEQUENCE</scope>
</reference>
<dbReference type="Gene3D" id="3.40.50.150">
    <property type="entry name" value="Vaccinia Virus protein VP39"/>
    <property type="match status" value="1"/>
</dbReference>
<dbReference type="EMBL" id="CAJNIZ010004002">
    <property type="protein sequence ID" value="CAE7228012.1"/>
    <property type="molecule type" value="Genomic_DNA"/>
</dbReference>
<dbReference type="OrthoDB" id="10486002at2759"/>
<protein>
    <submittedName>
        <fullName evidence="1">Uncharacterized protein</fullName>
    </submittedName>
</protein>
<keyword evidence="2" id="KW-1185">Reference proteome</keyword>
<sequence>MKPENGPLVDYKRSSAHVGNMYAHILEDFLQEASQQLAEEFGLVGSVEFRCQDALEADVSQAGLVWLNTYAWPADLKQRAVQKLLQELPPASKVVSYEPIPAEDLTCEGRELRQEASVDLEASWDPDLTAEAAQLKVMIKCVQAEIEVYVLEQKRVGDAGV</sequence>
<proteinExistence type="predicted"/>
<dbReference type="Proteomes" id="UP000649617">
    <property type="component" value="Unassembled WGS sequence"/>
</dbReference>